<proteinExistence type="predicted"/>
<dbReference type="RefSeq" id="WP_061949598.1">
    <property type="nucleotide sequence ID" value="NZ_LTAO01000034.1"/>
</dbReference>
<keyword evidence="2" id="KW-1185">Reference proteome</keyword>
<accession>A0A161P9G1</accession>
<organism evidence="1 2">
    <name type="scientific">Alkalihalobacillus trypoxylicola</name>
    <dbReference type="NCBI Taxonomy" id="519424"/>
    <lineage>
        <taxon>Bacteria</taxon>
        <taxon>Bacillati</taxon>
        <taxon>Bacillota</taxon>
        <taxon>Bacilli</taxon>
        <taxon>Bacillales</taxon>
        <taxon>Bacillaceae</taxon>
        <taxon>Alkalihalobacillus</taxon>
    </lineage>
</organism>
<name>A0A161P9G1_9BACI</name>
<dbReference type="AlphaFoldDB" id="A0A161P9G1"/>
<dbReference type="OrthoDB" id="2048198at2"/>
<dbReference type="Proteomes" id="UP000075806">
    <property type="component" value="Unassembled WGS sequence"/>
</dbReference>
<reference evidence="1" key="1">
    <citation type="submission" date="2016-02" db="EMBL/GenBank/DDBJ databases">
        <title>Genome sequence of Bacillus trypoxylicola KCTC 13244(T).</title>
        <authorList>
            <person name="Jeong H."/>
            <person name="Park S.-H."/>
            <person name="Choi S.-K."/>
        </authorList>
    </citation>
    <scope>NUCLEOTIDE SEQUENCE [LARGE SCALE GENOMIC DNA]</scope>
    <source>
        <strain evidence="1">KCTC 13244</strain>
    </source>
</reference>
<dbReference type="STRING" id="519424.AZF04_09740"/>
<evidence type="ECO:0000313" key="2">
    <source>
        <dbReference type="Proteomes" id="UP000075806"/>
    </source>
</evidence>
<evidence type="ECO:0000313" key="1">
    <source>
        <dbReference type="EMBL" id="KYG28174.1"/>
    </source>
</evidence>
<comment type="caution">
    <text evidence="1">The sequence shown here is derived from an EMBL/GenBank/DDBJ whole genome shotgun (WGS) entry which is preliminary data.</text>
</comment>
<gene>
    <name evidence="1" type="ORF">AZF04_09740</name>
</gene>
<sequence>MAYLTYEQYKEMGFVELEQDEFNSLLPRASDEIDNVTRLFYHYHDIESDHPIRRNMFRKAIGAQIDYFHELGSTTTEGINTPVSVTIGRTSQSEGAYATNKSKNIVSSDALRYLYNVGLVNRVIGVRG</sequence>
<dbReference type="EMBL" id="LTAO01000034">
    <property type="protein sequence ID" value="KYG28174.1"/>
    <property type="molecule type" value="Genomic_DNA"/>
</dbReference>
<protein>
    <submittedName>
        <fullName evidence="1">Uncharacterized protein</fullName>
    </submittedName>
</protein>